<evidence type="ECO:0000313" key="2">
    <source>
        <dbReference type="Proteomes" id="UP001148737"/>
    </source>
</evidence>
<accession>A0ACC1QFY8</accession>
<dbReference type="EMBL" id="JANAKD010002074">
    <property type="protein sequence ID" value="KAJ3474913.1"/>
    <property type="molecule type" value="Genomic_DNA"/>
</dbReference>
<organism evidence="1 2">
    <name type="scientific">Lecanicillium saksenae</name>
    <dbReference type="NCBI Taxonomy" id="468837"/>
    <lineage>
        <taxon>Eukaryota</taxon>
        <taxon>Fungi</taxon>
        <taxon>Dikarya</taxon>
        <taxon>Ascomycota</taxon>
        <taxon>Pezizomycotina</taxon>
        <taxon>Sordariomycetes</taxon>
        <taxon>Hypocreomycetidae</taxon>
        <taxon>Hypocreales</taxon>
        <taxon>Cordycipitaceae</taxon>
        <taxon>Lecanicillium</taxon>
    </lineage>
</organism>
<reference evidence="1" key="1">
    <citation type="submission" date="2022-07" db="EMBL/GenBank/DDBJ databases">
        <title>Genome Sequence of Lecanicillium saksenae.</title>
        <authorList>
            <person name="Buettner E."/>
        </authorList>
    </citation>
    <scope>NUCLEOTIDE SEQUENCE</scope>
    <source>
        <strain evidence="1">VT-O1</strain>
    </source>
</reference>
<name>A0ACC1QFY8_9HYPO</name>
<sequence>MTDCREKWHSSQVPSDDEDTSKQETATDKVPAHLDPENMEFGLGQVDIETLKKAIFAGAAQDDADDDKGEEEIGDEDVAKVEAMMRKLQAAREAGETMSETQRRKMAAKAVEEVMREL</sequence>
<keyword evidence="2" id="KW-1185">Reference proteome</keyword>
<gene>
    <name evidence="1" type="ORF">NLG97_g9643</name>
</gene>
<dbReference type="Proteomes" id="UP001148737">
    <property type="component" value="Unassembled WGS sequence"/>
</dbReference>
<proteinExistence type="predicted"/>
<protein>
    <submittedName>
        <fullName evidence="1">Uncharacterized protein</fullName>
    </submittedName>
</protein>
<comment type="caution">
    <text evidence="1">The sequence shown here is derived from an EMBL/GenBank/DDBJ whole genome shotgun (WGS) entry which is preliminary data.</text>
</comment>
<evidence type="ECO:0000313" key="1">
    <source>
        <dbReference type="EMBL" id="KAJ3474913.1"/>
    </source>
</evidence>